<keyword evidence="4 8" id="KW-0560">Oxidoreductase</keyword>
<evidence type="ECO:0000256" key="1">
    <source>
        <dbReference type="ARBA" id="ARBA00022485"/>
    </source>
</evidence>
<gene>
    <name evidence="8" type="primary">cobG</name>
    <name evidence="8" type="ORF">FOB41_11940</name>
</gene>
<protein>
    <submittedName>
        <fullName evidence="8">Precorrin-3B synthase</fullName>
        <ecNumber evidence="8">1.14.13.83</ecNumber>
    </submittedName>
</protein>
<dbReference type="Pfam" id="PF03460">
    <property type="entry name" value="NIR_SIR_ferr"/>
    <property type="match status" value="1"/>
</dbReference>
<keyword evidence="3" id="KW-0479">Metal-binding</keyword>
<evidence type="ECO:0000256" key="5">
    <source>
        <dbReference type="ARBA" id="ARBA00023004"/>
    </source>
</evidence>
<sequence>MTALFNPVQPVSRRGACPALSAPMPTGDGLLSRIAFEEDITPLEMKRLCDLSDFHGNGLMDITARGSLQFRGLSPESARFLEKEVLALGLPLRDGLAVEVSPLSGRDETEIADGRSLADEIRREAKAPGLAEKLAAKMSVVIDGGGYVSMGDLLADIRLKAQRLEGQVFWRLFVGGPESSSVDAGLVGAGAAAGVVLELLALLAKKGPLARGRDLDRKMIEAICGDHLVDLAGSEASRSLVPLGLMAAGGAGFAAGVAPAFSQIKAADIARLCEAAAVLGIQSLRPAINHSLLFFGSQRACGALLASAGTSGFVTAAGDGRSSIAVCPGAPGCASAFYPTHELASFAAGACAPLLDGSVTLHISGCGKGCAHPAPSLLTFSGSDNGMAFSIFGRAGDFPDGILPFAQQRAALSRLARLYEKEHKPGENAAGLFARLGRQAIVAALRQDDR</sequence>
<dbReference type="EMBL" id="CP050898">
    <property type="protein sequence ID" value="QIX21809.1"/>
    <property type="molecule type" value="Genomic_DNA"/>
</dbReference>
<feature type="domain" description="Nitrite/Sulfite reductase ferredoxin-like" evidence="7">
    <location>
        <begin position="39"/>
        <end position="86"/>
    </location>
</feature>
<organism evidence="8 9">
    <name type="scientific">Agrobacterium pusense</name>
    <dbReference type="NCBI Taxonomy" id="648995"/>
    <lineage>
        <taxon>Bacteria</taxon>
        <taxon>Pseudomonadati</taxon>
        <taxon>Pseudomonadota</taxon>
        <taxon>Alphaproteobacteria</taxon>
        <taxon>Hyphomicrobiales</taxon>
        <taxon>Rhizobiaceae</taxon>
        <taxon>Rhizobium/Agrobacterium group</taxon>
        <taxon>Agrobacterium</taxon>
    </lineage>
</organism>
<dbReference type="PANTHER" id="PTHR32439">
    <property type="entry name" value="FERREDOXIN--NITRITE REDUCTASE, CHLOROPLASTIC"/>
    <property type="match status" value="1"/>
</dbReference>
<evidence type="ECO:0000256" key="6">
    <source>
        <dbReference type="ARBA" id="ARBA00023014"/>
    </source>
</evidence>
<keyword evidence="6" id="KW-0411">Iron-sulfur</keyword>
<dbReference type="GO" id="GO:0043818">
    <property type="term" value="F:precorrin-3B synthase activity"/>
    <property type="evidence" value="ECO:0007669"/>
    <property type="project" value="UniProtKB-EC"/>
</dbReference>
<keyword evidence="2" id="KW-0349">Heme</keyword>
<evidence type="ECO:0000259" key="7">
    <source>
        <dbReference type="Pfam" id="PF03460"/>
    </source>
</evidence>
<dbReference type="PANTHER" id="PTHR32439:SF9">
    <property type="entry name" value="BLR3264 PROTEIN"/>
    <property type="match status" value="1"/>
</dbReference>
<accession>A0A6H0ZME7</accession>
<dbReference type="InterPro" id="IPR045854">
    <property type="entry name" value="NO2/SO3_Rdtase_4Fe4S_sf"/>
</dbReference>
<evidence type="ECO:0000256" key="3">
    <source>
        <dbReference type="ARBA" id="ARBA00022723"/>
    </source>
</evidence>
<evidence type="ECO:0000256" key="4">
    <source>
        <dbReference type="ARBA" id="ARBA00023002"/>
    </source>
</evidence>
<dbReference type="InterPro" id="IPR012798">
    <property type="entry name" value="Cbl_synth_CobG-like"/>
</dbReference>
<dbReference type="GO" id="GO:0046872">
    <property type="term" value="F:metal ion binding"/>
    <property type="evidence" value="ECO:0007669"/>
    <property type="project" value="UniProtKB-KW"/>
</dbReference>
<dbReference type="InterPro" id="IPR036136">
    <property type="entry name" value="Nit/Sulf_reduc_fer-like_dom_sf"/>
</dbReference>
<dbReference type="SUPFAM" id="SSF56014">
    <property type="entry name" value="Nitrite and sulphite reductase 4Fe-4S domain-like"/>
    <property type="match status" value="2"/>
</dbReference>
<dbReference type="Gene3D" id="3.90.480.10">
    <property type="entry name" value="Sulfite Reductase Hemoprotein,Domain 2"/>
    <property type="match status" value="1"/>
</dbReference>
<evidence type="ECO:0000313" key="8">
    <source>
        <dbReference type="EMBL" id="QIX21809.1"/>
    </source>
</evidence>
<dbReference type="GO" id="GO:0051539">
    <property type="term" value="F:4 iron, 4 sulfur cluster binding"/>
    <property type="evidence" value="ECO:0007669"/>
    <property type="project" value="UniProtKB-KW"/>
</dbReference>
<dbReference type="AlphaFoldDB" id="A0A6H0ZME7"/>
<dbReference type="InterPro" id="IPR051329">
    <property type="entry name" value="NIR_SIR_4Fe-4S"/>
</dbReference>
<keyword evidence="5" id="KW-0408">Iron</keyword>
<dbReference type="NCBIfam" id="TIGR02435">
    <property type="entry name" value="CobG"/>
    <property type="match status" value="1"/>
</dbReference>
<proteinExistence type="predicted"/>
<keyword evidence="1" id="KW-0004">4Fe-4S</keyword>
<name>A0A6H0ZME7_9HYPH</name>
<dbReference type="Proteomes" id="UP000500870">
    <property type="component" value="Chromosome 1"/>
</dbReference>
<evidence type="ECO:0000256" key="2">
    <source>
        <dbReference type="ARBA" id="ARBA00022617"/>
    </source>
</evidence>
<dbReference type="RefSeq" id="WP_037090083.1">
    <property type="nucleotide sequence ID" value="NZ_CP050898.1"/>
</dbReference>
<dbReference type="InterPro" id="IPR005117">
    <property type="entry name" value="NiRdtase/SiRdtase_haem-b_fer"/>
</dbReference>
<dbReference type="SUPFAM" id="SSF55124">
    <property type="entry name" value="Nitrite/Sulfite reductase N-terminal domain-like"/>
    <property type="match status" value="1"/>
</dbReference>
<dbReference type="EC" id="1.14.13.83" evidence="8"/>
<reference evidence="8 9" key="1">
    <citation type="submission" date="2020-04" db="EMBL/GenBank/DDBJ databases">
        <title>FDA dAtabase for Regulatory Grade micrObial Sequences (FDA-ARGOS): Supporting development and validation of Infectious Disease Dx tests.</title>
        <authorList>
            <person name="Sciortino C."/>
            <person name="Tallon L."/>
            <person name="Sadzewicz L."/>
            <person name="Vavikolanu K."/>
            <person name="Mehta A."/>
            <person name="Aluvathingal J."/>
            <person name="Nadendla S."/>
            <person name="Nandy P."/>
            <person name="Geyer C."/>
            <person name="Yan Y."/>
            <person name="Sichtig H."/>
        </authorList>
    </citation>
    <scope>NUCLEOTIDE SEQUENCE [LARGE SCALE GENOMIC DNA]</scope>
    <source>
        <strain evidence="8 9">FDAARGOS_633</strain>
    </source>
</reference>
<dbReference type="Gene3D" id="3.30.413.10">
    <property type="entry name" value="Sulfite Reductase Hemoprotein, domain 1"/>
    <property type="match status" value="2"/>
</dbReference>
<evidence type="ECO:0000313" key="9">
    <source>
        <dbReference type="Proteomes" id="UP000500870"/>
    </source>
</evidence>